<dbReference type="InterPro" id="IPR017746">
    <property type="entry name" value="Cellulose_synthase_operon_BcsQ"/>
</dbReference>
<dbReference type="InterPro" id="IPR027417">
    <property type="entry name" value="P-loop_NTPase"/>
</dbReference>
<reference evidence="2" key="1">
    <citation type="submission" date="2015-10" db="EMBL/GenBank/DDBJ databases">
        <title>Complete Genome Sequence of Aeromonas schubertii strain WL1483.</title>
        <authorList>
            <person name="Liu L."/>
        </authorList>
    </citation>
    <scope>NUCLEOTIDE SEQUENCE [LARGE SCALE GENOMIC DNA]</scope>
    <source>
        <strain evidence="2">WL1483</strain>
    </source>
</reference>
<name>A0A0S2SDN2_9GAMM</name>
<dbReference type="PATRIC" id="fig|652.5.peg.344"/>
<accession>A0A0S2SDN2</accession>
<dbReference type="EMBL" id="CP013067">
    <property type="protein sequence ID" value="ALP39819.1"/>
    <property type="molecule type" value="Genomic_DNA"/>
</dbReference>
<evidence type="ECO:0008006" key="3">
    <source>
        <dbReference type="Google" id="ProtNLM"/>
    </source>
</evidence>
<reference evidence="1 2" key="2">
    <citation type="journal article" date="2016" name="Genome Announc.">
        <title>Complete Genome Sequence of the Highly Virulent Aeromonas schubertii Strain WL1483, Isolated from Diseased Snakehead Fish (Channa argus) in China.</title>
        <authorList>
            <person name="Liu L."/>
            <person name="Li N."/>
            <person name="Zhang D."/>
            <person name="Fu X."/>
            <person name="Shi C."/>
            <person name="Lin Q."/>
            <person name="Hao G."/>
        </authorList>
    </citation>
    <scope>NUCLEOTIDE SEQUENCE [LARGE SCALE GENOMIC DNA]</scope>
    <source>
        <strain evidence="1 2">WL1483</strain>
    </source>
</reference>
<sequence length="219" mass="23548">MITIALNGLRGGVGTSATVAGIAHAAWQAGRRALALGLCPNNQLALHFGLSIDTAGWCSLADPASQWQQALHTWQPGLDLLPRGQGGEQGSPAWLSAISGYDLLLLDLPVGGVAAADRRLTLVHGDANCHVRLFQHQFEATERLLVTQFDSSRALQQELMALWQQAKLPLLNMRLHRDEAMAEAMALKLPVGEHAPDSLVNRELTALAQWCLSPEGAQC</sequence>
<dbReference type="RefSeq" id="WP_060583664.1">
    <property type="nucleotide sequence ID" value="NZ_CP013067.1"/>
</dbReference>
<proteinExistence type="predicted"/>
<dbReference type="Pfam" id="PF06564">
    <property type="entry name" value="CBP_BcsQ"/>
    <property type="match status" value="1"/>
</dbReference>
<evidence type="ECO:0000313" key="2">
    <source>
        <dbReference type="Proteomes" id="UP000058114"/>
    </source>
</evidence>
<dbReference type="AlphaFoldDB" id="A0A0S2SDN2"/>
<gene>
    <name evidence="1" type="ORF">WL1483_400</name>
</gene>
<dbReference type="Proteomes" id="UP000058114">
    <property type="component" value="Chromosome"/>
</dbReference>
<evidence type="ECO:0000313" key="1">
    <source>
        <dbReference type="EMBL" id="ALP39819.1"/>
    </source>
</evidence>
<protein>
    <recommendedName>
        <fullName evidence="3">Cellulose synthase operon protein YhjQ</fullName>
    </recommendedName>
</protein>
<organism evidence="1 2">
    <name type="scientific">Aeromonas schubertii</name>
    <dbReference type="NCBI Taxonomy" id="652"/>
    <lineage>
        <taxon>Bacteria</taxon>
        <taxon>Pseudomonadati</taxon>
        <taxon>Pseudomonadota</taxon>
        <taxon>Gammaproteobacteria</taxon>
        <taxon>Aeromonadales</taxon>
        <taxon>Aeromonadaceae</taxon>
        <taxon>Aeromonas</taxon>
    </lineage>
</organism>
<dbReference type="SUPFAM" id="SSF52540">
    <property type="entry name" value="P-loop containing nucleoside triphosphate hydrolases"/>
    <property type="match status" value="1"/>
</dbReference>
<dbReference type="KEGG" id="asr:WL1483_400"/>
<dbReference type="Gene3D" id="3.40.50.300">
    <property type="entry name" value="P-loop containing nucleotide triphosphate hydrolases"/>
    <property type="match status" value="1"/>
</dbReference>